<evidence type="ECO:0000313" key="4">
    <source>
        <dbReference type="Proteomes" id="UP001291687"/>
    </source>
</evidence>
<gene>
    <name evidence="3" type="ORF">Megvenef_01202</name>
</gene>
<keyword evidence="2" id="KW-0472">Membrane</keyword>
<dbReference type="EMBL" id="JARJFB010000097">
    <property type="protein sequence ID" value="MEA0971229.1"/>
    <property type="molecule type" value="Genomic_DNA"/>
</dbReference>
<dbReference type="InterPro" id="IPR003782">
    <property type="entry name" value="SCO1/SenC"/>
</dbReference>
<comment type="caution">
    <text evidence="3">The sequence shown here is derived from an EMBL/GenBank/DDBJ whole genome shotgun (WGS) entry which is preliminary data.</text>
</comment>
<name>A0ABU5NDH5_9RICK</name>
<keyword evidence="2" id="KW-0812">Transmembrane</keyword>
<dbReference type="InterPro" id="IPR036249">
    <property type="entry name" value="Thioredoxin-like_sf"/>
</dbReference>
<comment type="similarity">
    <text evidence="1">Belongs to the SCO1/2 family.</text>
</comment>
<evidence type="ECO:0000256" key="2">
    <source>
        <dbReference type="SAM" id="Phobius"/>
    </source>
</evidence>
<dbReference type="RefSeq" id="WP_322777132.1">
    <property type="nucleotide sequence ID" value="NZ_JARJFB010000097.1"/>
</dbReference>
<dbReference type="SUPFAM" id="SSF52833">
    <property type="entry name" value="Thioredoxin-like"/>
    <property type="match status" value="1"/>
</dbReference>
<dbReference type="Gene3D" id="3.40.30.10">
    <property type="entry name" value="Glutaredoxin"/>
    <property type="match status" value="1"/>
</dbReference>
<organism evidence="3 4">
    <name type="scientific">Candidatus Megaera venefica</name>
    <dbReference type="NCBI Taxonomy" id="2055910"/>
    <lineage>
        <taxon>Bacteria</taxon>
        <taxon>Pseudomonadati</taxon>
        <taxon>Pseudomonadota</taxon>
        <taxon>Alphaproteobacteria</taxon>
        <taxon>Rickettsiales</taxon>
        <taxon>Rickettsiaceae</taxon>
        <taxon>Candidatus Megaera</taxon>
    </lineage>
</organism>
<feature type="transmembrane region" description="Helical" evidence="2">
    <location>
        <begin position="12"/>
        <end position="33"/>
    </location>
</feature>
<accession>A0ABU5NDH5</accession>
<dbReference type="PANTHER" id="PTHR12151:SF25">
    <property type="entry name" value="LINALOOL DEHYDRATASE_ISOMERASE DOMAIN-CONTAINING PROTEIN"/>
    <property type="match status" value="1"/>
</dbReference>
<dbReference type="CDD" id="cd02968">
    <property type="entry name" value="SCO"/>
    <property type="match status" value="1"/>
</dbReference>
<proteinExistence type="inferred from homology"/>
<dbReference type="PANTHER" id="PTHR12151">
    <property type="entry name" value="ELECTRON TRANSPORT PROTIN SCO1/SENC FAMILY MEMBER"/>
    <property type="match status" value="1"/>
</dbReference>
<protein>
    <submittedName>
        <fullName evidence="3">SCO family protein</fullName>
    </submittedName>
</protein>
<dbReference type="Pfam" id="PF02630">
    <property type="entry name" value="SCO1-SenC"/>
    <property type="match status" value="1"/>
</dbReference>
<reference evidence="3 4" key="1">
    <citation type="submission" date="2023-03" db="EMBL/GenBank/DDBJ databases">
        <title>Host association and intracellularity evolved multiple times independently in the Rickettsiales.</title>
        <authorList>
            <person name="Castelli M."/>
            <person name="Nardi T."/>
            <person name="Gammuto L."/>
            <person name="Bellinzona G."/>
            <person name="Sabaneyeva E."/>
            <person name="Potekhin A."/>
            <person name="Serra V."/>
            <person name="Petroni G."/>
            <person name="Sassera D."/>
        </authorList>
    </citation>
    <scope>NUCLEOTIDE SEQUENCE [LARGE SCALE GENOMIC DNA]</scope>
    <source>
        <strain evidence="3 4">Sr 2-6</strain>
    </source>
</reference>
<sequence>MNDNQNSSRKVTRIIIILSAVIGILSLYILLAIELPDKPLAGQGGALKDDVQIGGDFILTDQNGNEFNSEMMKGRLSLVYFGFTYCPDICPTSLQKLNNVLSTLEKYQIDILPIFITVDPTRDTPALMKEYLGHFHPKFIGLTADEKTIKKVAELYKVFYAKAENKNQEEGKYMIDHSSFVYLMDKNGKYMKHFYMSSTPEEIIEYIRINGK</sequence>
<evidence type="ECO:0000313" key="3">
    <source>
        <dbReference type="EMBL" id="MEA0971229.1"/>
    </source>
</evidence>
<keyword evidence="2" id="KW-1133">Transmembrane helix</keyword>
<keyword evidence="4" id="KW-1185">Reference proteome</keyword>
<evidence type="ECO:0000256" key="1">
    <source>
        <dbReference type="ARBA" id="ARBA00010996"/>
    </source>
</evidence>
<dbReference type="Proteomes" id="UP001291687">
    <property type="component" value="Unassembled WGS sequence"/>
</dbReference>